<dbReference type="GO" id="GO:0017000">
    <property type="term" value="P:antibiotic biosynthetic process"/>
    <property type="evidence" value="ECO:0007669"/>
    <property type="project" value="UniProtKB-ARBA"/>
</dbReference>
<dbReference type="GO" id="GO:0005634">
    <property type="term" value="C:nucleus"/>
    <property type="evidence" value="ECO:0007669"/>
    <property type="project" value="TreeGrafter"/>
</dbReference>
<dbReference type="GO" id="GO:0016787">
    <property type="term" value="F:hydrolase activity"/>
    <property type="evidence" value="ECO:0007669"/>
    <property type="project" value="UniProtKB-KW"/>
</dbReference>
<dbReference type="Proteomes" id="UP000191672">
    <property type="component" value="Unassembled WGS sequence"/>
</dbReference>
<reference evidence="5" key="1">
    <citation type="journal article" date="2017" name="Nat. Microbiol.">
        <title>Global analysis of biosynthetic gene clusters reveals vast potential of secondary metabolite production in Penicillium species.</title>
        <authorList>
            <person name="Nielsen J.C."/>
            <person name="Grijseels S."/>
            <person name="Prigent S."/>
            <person name="Ji B."/>
            <person name="Dainat J."/>
            <person name="Nielsen K.F."/>
            <person name="Frisvad J.C."/>
            <person name="Workman M."/>
            <person name="Nielsen J."/>
        </authorList>
    </citation>
    <scope>NUCLEOTIDE SEQUENCE [LARGE SCALE GENOMIC DNA]</scope>
    <source>
        <strain evidence="5">IBT 31811</strain>
    </source>
</reference>
<keyword evidence="2" id="KW-0378">Hydrolase</keyword>
<dbReference type="PANTHER" id="PTHR48070:SF3">
    <property type="entry name" value="ESTERASE DBAE-RELATED"/>
    <property type="match status" value="1"/>
</dbReference>
<name>A0A1V6Q444_9EURO</name>
<dbReference type="AlphaFoldDB" id="A0A1V6Q444"/>
<evidence type="ECO:0000313" key="4">
    <source>
        <dbReference type="EMBL" id="OQD84015.1"/>
    </source>
</evidence>
<organism evidence="4 5">
    <name type="scientific">Penicillium antarcticum</name>
    <dbReference type="NCBI Taxonomy" id="416450"/>
    <lineage>
        <taxon>Eukaryota</taxon>
        <taxon>Fungi</taxon>
        <taxon>Dikarya</taxon>
        <taxon>Ascomycota</taxon>
        <taxon>Pezizomycotina</taxon>
        <taxon>Eurotiomycetes</taxon>
        <taxon>Eurotiomycetidae</taxon>
        <taxon>Eurotiales</taxon>
        <taxon>Aspergillaceae</taxon>
        <taxon>Penicillium</taxon>
    </lineage>
</organism>
<gene>
    <name evidence="4" type="ORF">PENANT_c014G03423</name>
</gene>
<accession>A0A1V6Q444</accession>
<dbReference type="GO" id="GO:0005737">
    <property type="term" value="C:cytoplasm"/>
    <property type="evidence" value="ECO:0007669"/>
    <property type="project" value="TreeGrafter"/>
</dbReference>
<dbReference type="Pfam" id="PF03959">
    <property type="entry name" value="FSH1"/>
    <property type="match status" value="1"/>
</dbReference>
<feature type="domain" description="Serine hydrolase" evidence="3">
    <location>
        <begin position="12"/>
        <end position="185"/>
    </location>
</feature>
<dbReference type="InterPro" id="IPR005645">
    <property type="entry name" value="FSH-like_dom"/>
</dbReference>
<comment type="caution">
    <text evidence="4">The sequence shown here is derived from an EMBL/GenBank/DDBJ whole genome shotgun (WGS) entry which is preliminary data.</text>
</comment>
<dbReference type="PANTHER" id="PTHR48070">
    <property type="entry name" value="ESTERASE OVCA2"/>
    <property type="match status" value="1"/>
</dbReference>
<dbReference type="EMBL" id="MDYN01000014">
    <property type="protein sequence ID" value="OQD84015.1"/>
    <property type="molecule type" value="Genomic_DNA"/>
</dbReference>
<sequence length="186" mass="20028">MAPGAERTLDLPRILCLHGGGTNAQIFRAQCRVIRAHLADSFRLVFADAPFPFQPGPDVTPVYSDWGSFRAWLPRPDMMELNVDRIDGCISAAMRADDQAGATGQWAGLIGFSQGASLAASLLLRQQRDNESQASSWGMGCSVKNPSPGYRFAVLFAGRGPLMDMGSSGDNTQFGSDLLRLPTIHA</sequence>
<dbReference type="SUPFAM" id="SSF53474">
    <property type="entry name" value="alpha/beta-Hydrolases"/>
    <property type="match status" value="1"/>
</dbReference>
<evidence type="ECO:0000259" key="3">
    <source>
        <dbReference type="Pfam" id="PF03959"/>
    </source>
</evidence>
<protein>
    <recommendedName>
        <fullName evidence="3">Serine hydrolase domain-containing protein</fullName>
    </recommendedName>
</protein>
<dbReference type="Gene3D" id="3.40.50.1820">
    <property type="entry name" value="alpha/beta hydrolase"/>
    <property type="match status" value="1"/>
</dbReference>
<dbReference type="InterPro" id="IPR029058">
    <property type="entry name" value="AB_hydrolase_fold"/>
</dbReference>
<evidence type="ECO:0000256" key="1">
    <source>
        <dbReference type="ARBA" id="ARBA00005863"/>
    </source>
</evidence>
<proteinExistence type="inferred from homology"/>
<dbReference type="InterPro" id="IPR050593">
    <property type="entry name" value="LovG"/>
</dbReference>
<dbReference type="STRING" id="416450.A0A1V6Q444"/>
<evidence type="ECO:0000313" key="5">
    <source>
        <dbReference type="Proteomes" id="UP000191672"/>
    </source>
</evidence>
<dbReference type="GO" id="GO:0044550">
    <property type="term" value="P:secondary metabolite biosynthetic process"/>
    <property type="evidence" value="ECO:0007669"/>
    <property type="project" value="TreeGrafter"/>
</dbReference>
<evidence type="ECO:0000256" key="2">
    <source>
        <dbReference type="ARBA" id="ARBA00022801"/>
    </source>
</evidence>
<comment type="similarity">
    <text evidence="1">Belongs to the LovG family.</text>
</comment>
<dbReference type="GO" id="GO:0072330">
    <property type="term" value="P:monocarboxylic acid biosynthetic process"/>
    <property type="evidence" value="ECO:0007669"/>
    <property type="project" value="UniProtKB-ARBA"/>
</dbReference>
<keyword evidence="5" id="KW-1185">Reference proteome</keyword>